<evidence type="ECO:0000256" key="6">
    <source>
        <dbReference type="ARBA" id="ARBA00023136"/>
    </source>
</evidence>
<keyword evidence="11" id="KW-1185">Reference proteome</keyword>
<gene>
    <name evidence="10" type="ordered locus">KRH_10550</name>
</gene>
<dbReference type="eggNOG" id="COG2814">
    <property type="taxonomic scope" value="Bacteria"/>
</dbReference>
<dbReference type="InterPro" id="IPR011701">
    <property type="entry name" value="MFS"/>
</dbReference>
<evidence type="ECO:0000256" key="5">
    <source>
        <dbReference type="ARBA" id="ARBA00022989"/>
    </source>
</evidence>
<keyword evidence="4 8" id="KW-0812">Transmembrane</keyword>
<evidence type="ECO:0000256" key="8">
    <source>
        <dbReference type="SAM" id="Phobius"/>
    </source>
</evidence>
<dbReference type="Pfam" id="PF07690">
    <property type="entry name" value="MFS_1"/>
    <property type="match status" value="2"/>
</dbReference>
<dbReference type="CDD" id="cd17325">
    <property type="entry name" value="MFS_MdtG_SLC18_like"/>
    <property type="match status" value="1"/>
</dbReference>
<name>B2GFM9_KOCRD</name>
<evidence type="ECO:0000313" key="10">
    <source>
        <dbReference type="EMBL" id="BAG29402.1"/>
    </source>
</evidence>
<keyword evidence="6 8" id="KW-0472">Membrane</keyword>
<sequence length="442" mass="44257">MSHPSPRAPGSADDDAARPVPASSPPPYAPGSTAPAPDRGAPAAQKVPEPIKVLIAAAFVIALGYGLVAPVLPQFAASFGVGVAASSAVISAFALCRLVFAPASGAVVNRIGERPTYLIGLIVVALSSAATAFAQTYWQLLVFRGLGGIGSTMFTVSAMGLIVRLAPRTMRGRVSGYYATAFLLGGILGPVLGGFLAGLGMHAPFLIYAGALVVAVLVVWLRLKDETLGAKRTGAAQPPMRVREALDAGAYRAALASSFSTGWTAMGVRVALVPLLAAQVVGEGPAVAGLALALFAVGNAAALTVTGRLTDRLGRKPLVLTGLVVCGLATIGVGFSTSVVAFAVLSLLSGVGSGTLNPGQQAAVADVIGPDRAGGKVLSRYQMCADAGQIAGPVIAGALADAAGFGWAFGVSGALMLLAALAWLPVRETLPEAARTGTGTRG</sequence>
<dbReference type="KEGG" id="krh:KRH_10550"/>
<dbReference type="Gene3D" id="1.20.1720.10">
    <property type="entry name" value="Multidrug resistance protein D"/>
    <property type="match status" value="1"/>
</dbReference>
<dbReference type="Proteomes" id="UP000008838">
    <property type="component" value="Chromosome"/>
</dbReference>
<feature type="transmembrane region" description="Helical" evidence="8">
    <location>
        <begin position="287"/>
        <end position="306"/>
    </location>
</feature>
<dbReference type="OrthoDB" id="9793283at2"/>
<feature type="transmembrane region" description="Helical" evidence="8">
    <location>
        <begin position="405"/>
        <end position="426"/>
    </location>
</feature>
<dbReference type="InterPro" id="IPR001958">
    <property type="entry name" value="Tet-R_TetA/multi-R_MdtG-like"/>
</dbReference>
<dbReference type="Gene3D" id="1.20.1250.20">
    <property type="entry name" value="MFS general substrate transporter like domains"/>
    <property type="match status" value="1"/>
</dbReference>
<dbReference type="STRING" id="378753.KRH_10550"/>
<evidence type="ECO:0000313" key="11">
    <source>
        <dbReference type="Proteomes" id="UP000008838"/>
    </source>
</evidence>
<feature type="transmembrane region" description="Helical" evidence="8">
    <location>
        <begin position="177"/>
        <end position="199"/>
    </location>
</feature>
<evidence type="ECO:0000256" key="1">
    <source>
        <dbReference type="ARBA" id="ARBA00004651"/>
    </source>
</evidence>
<reference evidence="10 11" key="1">
    <citation type="journal article" date="2008" name="J. Bacteriol.">
        <title>Complete genome sequence of the soil actinomycete Kocuria rhizophila.</title>
        <authorList>
            <person name="Takarada H."/>
            <person name="Sekine M."/>
            <person name="Kosugi H."/>
            <person name="Matsuo Y."/>
            <person name="Fujisawa T."/>
            <person name="Omata S."/>
            <person name="Kishi E."/>
            <person name="Shimizu A."/>
            <person name="Tsukatani N."/>
            <person name="Tanikawa S."/>
            <person name="Fujita N."/>
            <person name="Harayama S."/>
        </authorList>
    </citation>
    <scope>NUCLEOTIDE SEQUENCE [LARGE SCALE GENOMIC DNA]</scope>
    <source>
        <strain evidence="11">ATCC 9341 / DSM 348 / NBRC 103217 / DC2201</strain>
    </source>
</reference>
<dbReference type="PROSITE" id="PS50850">
    <property type="entry name" value="MFS"/>
    <property type="match status" value="1"/>
</dbReference>
<organism evidence="10 11">
    <name type="scientific">Kocuria rhizophila (strain ATCC 9341 / DSM 348 / NBRC 103217 / DC2201)</name>
    <dbReference type="NCBI Taxonomy" id="378753"/>
    <lineage>
        <taxon>Bacteria</taxon>
        <taxon>Bacillati</taxon>
        <taxon>Actinomycetota</taxon>
        <taxon>Actinomycetes</taxon>
        <taxon>Micrococcales</taxon>
        <taxon>Micrococcaceae</taxon>
        <taxon>Kocuria</taxon>
    </lineage>
</organism>
<dbReference type="PANTHER" id="PTHR23517">
    <property type="entry name" value="RESISTANCE PROTEIN MDTM, PUTATIVE-RELATED-RELATED"/>
    <property type="match status" value="1"/>
</dbReference>
<dbReference type="InterPro" id="IPR036259">
    <property type="entry name" value="MFS_trans_sf"/>
</dbReference>
<accession>B2GFM9</accession>
<evidence type="ECO:0000256" key="4">
    <source>
        <dbReference type="ARBA" id="ARBA00022692"/>
    </source>
</evidence>
<feature type="transmembrane region" description="Helical" evidence="8">
    <location>
        <begin position="75"/>
        <end position="96"/>
    </location>
</feature>
<dbReference type="AlphaFoldDB" id="B2GFM9"/>
<feature type="transmembrane region" description="Helical" evidence="8">
    <location>
        <begin position="117"/>
        <end position="135"/>
    </location>
</feature>
<evidence type="ECO:0000259" key="9">
    <source>
        <dbReference type="PROSITE" id="PS50850"/>
    </source>
</evidence>
<evidence type="ECO:0000256" key="2">
    <source>
        <dbReference type="ARBA" id="ARBA00022448"/>
    </source>
</evidence>
<keyword evidence="2" id="KW-0813">Transport</keyword>
<feature type="transmembrane region" description="Helical" evidence="8">
    <location>
        <begin position="318"/>
        <end position="348"/>
    </location>
</feature>
<evidence type="ECO:0000256" key="7">
    <source>
        <dbReference type="SAM" id="MobiDB-lite"/>
    </source>
</evidence>
<keyword evidence="3" id="KW-1003">Cell membrane</keyword>
<dbReference type="HOGENOM" id="CLU_001265_10_14_11"/>
<feature type="transmembrane region" description="Helical" evidence="8">
    <location>
        <begin position="51"/>
        <end position="69"/>
    </location>
</feature>
<proteinExistence type="predicted"/>
<feature type="domain" description="Major facilitator superfamily (MFS) profile" evidence="9">
    <location>
        <begin position="50"/>
        <end position="431"/>
    </location>
</feature>
<dbReference type="EMBL" id="AP009152">
    <property type="protein sequence ID" value="BAG29402.1"/>
    <property type="molecule type" value="Genomic_DNA"/>
</dbReference>
<protein>
    <submittedName>
        <fullName evidence="10">Putative MFS transporter</fullName>
    </submittedName>
</protein>
<evidence type="ECO:0000256" key="3">
    <source>
        <dbReference type="ARBA" id="ARBA00022475"/>
    </source>
</evidence>
<dbReference type="GO" id="GO:0005886">
    <property type="term" value="C:plasma membrane"/>
    <property type="evidence" value="ECO:0007669"/>
    <property type="project" value="UniProtKB-SubCell"/>
</dbReference>
<feature type="region of interest" description="Disordered" evidence="7">
    <location>
        <begin position="1"/>
        <end position="43"/>
    </location>
</feature>
<keyword evidence="5 8" id="KW-1133">Transmembrane helix</keyword>
<dbReference type="RefSeq" id="WP_012398123.1">
    <property type="nucleotide sequence ID" value="NC_010617.1"/>
</dbReference>
<dbReference type="GO" id="GO:0022857">
    <property type="term" value="F:transmembrane transporter activity"/>
    <property type="evidence" value="ECO:0007669"/>
    <property type="project" value="InterPro"/>
</dbReference>
<feature type="transmembrane region" description="Helical" evidence="8">
    <location>
        <begin position="141"/>
        <end position="165"/>
    </location>
</feature>
<dbReference type="SUPFAM" id="SSF103473">
    <property type="entry name" value="MFS general substrate transporter"/>
    <property type="match status" value="1"/>
</dbReference>
<feature type="transmembrane region" description="Helical" evidence="8">
    <location>
        <begin position="205"/>
        <end position="223"/>
    </location>
</feature>
<dbReference type="InterPro" id="IPR050171">
    <property type="entry name" value="MFS_Transporters"/>
</dbReference>
<dbReference type="InterPro" id="IPR020846">
    <property type="entry name" value="MFS_dom"/>
</dbReference>
<comment type="subcellular location">
    <subcellularLocation>
        <location evidence="1">Cell membrane</location>
        <topology evidence="1">Multi-pass membrane protein</topology>
    </subcellularLocation>
</comment>
<dbReference type="PRINTS" id="PR01035">
    <property type="entry name" value="TCRTETA"/>
</dbReference>